<evidence type="ECO:0000256" key="2">
    <source>
        <dbReference type="ARBA" id="ARBA00022527"/>
    </source>
</evidence>
<dbReference type="InterPro" id="IPR051334">
    <property type="entry name" value="SRPK"/>
</dbReference>
<dbReference type="Gene3D" id="1.10.510.10">
    <property type="entry name" value="Transferase(Phosphotransferase) domain 1"/>
    <property type="match status" value="1"/>
</dbReference>
<organism evidence="13 14">
    <name type="scientific">Chrysophaeum taylorii</name>
    <dbReference type="NCBI Taxonomy" id="2483200"/>
    <lineage>
        <taxon>Eukaryota</taxon>
        <taxon>Sar</taxon>
        <taxon>Stramenopiles</taxon>
        <taxon>Ochrophyta</taxon>
        <taxon>Pelagophyceae</taxon>
        <taxon>Pelagomonadales</taxon>
        <taxon>Pelagomonadaceae</taxon>
        <taxon>Chrysophaeum</taxon>
    </lineage>
</organism>
<keyword evidence="14" id="KW-1185">Reference proteome</keyword>
<comment type="caution">
    <text evidence="13">The sequence shown here is derived from an EMBL/GenBank/DDBJ whole genome shotgun (WGS) entry which is preliminary data.</text>
</comment>
<comment type="catalytic activity">
    <reaction evidence="7">
        <text>L-threonyl-[protein] + ATP = O-phospho-L-threonyl-[protein] + ADP + H(+)</text>
        <dbReference type="Rhea" id="RHEA:46608"/>
        <dbReference type="Rhea" id="RHEA-COMP:11060"/>
        <dbReference type="Rhea" id="RHEA-COMP:11605"/>
        <dbReference type="ChEBI" id="CHEBI:15378"/>
        <dbReference type="ChEBI" id="CHEBI:30013"/>
        <dbReference type="ChEBI" id="CHEBI:30616"/>
        <dbReference type="ChEBI" id="CHEBI:61977"/>
        <dbReference type="ChEBI" id="CHEBI:456216"/>
        <dbReference type="EC" id="2.7.11.1"/>
    </reaction>
</comment>
<evidence type="ECO:0000313" key="14">
    <source>
        <dbReference type="Proteomes" id="UP001230188"/>
    </source>
</evidence>
<proteinExistence type="inferred from homology"/>
<comment type="similarity">
    <text evidence="10">Belongs to the protein kinase superfamily.</text>
</comment>
<keyword evidence="2 10" id="KW-0723">Serine/threonine-protein kinase</keyword>
<keyword evidence="4 9" id="KW-0547">Nucleotide-binding</keyword>
<feature type="binding site" evidence="9">
    <location>
        <position position="129"/>
    </location>
    <ligand>
        <name>ATP</name>
        <dbReference type="ChEBI" id="CHEBI:30616"/>
    </ligand>
</feature>
<dbReference type="PANTHER" id="PTHR47634">
    <property type="entry name" value="PROTEIN KINASE DOMAIN-CONTAINING PROTEIN-RELATED"/>
    <property type="match status" value="1"/>
</dbReference>
<dbReference type="PROSITE" id="PS00107">
    <property type="entry name" value="PROTEIN_KINASE_ATP"/>
    <property type="match status" value="1"/>
</dbReference>
<dbReference type="PANTHER" id="PTHR47634:SF9">
    <property type="entry name" value="PROTEIN KINASE DOMAIN-CONTAINING PROTEIN-RELATED"/>
    <property type="match status" value="1"/>
</dbReference>
<dbReference type="Proteomes" id="UP001230188">
    <property type="component" value="Unassembled WGS sequence"/>
</dbReference>
<gene>
    <name evidence="13" type="ORF">CTAYLR_006798</name>
</gene>
<dbReference type="InterPro" id="IPR017441">
    <property type="entry name" value="Protein_kinase_ATP_BS"/>
</dbReference>
<dbReference type="EMBL" id="JAQMWT010000574">
    <property type="protein sequence ID" value="KAJ8599279.1"/>
    <property type="molecule type" value="Genomic_DNA"/>
</dbReference>
<accession>A0AAD7XID8</accession>
<dbReference type="PROSITE" id="PS00108">
    <property type="entry name" value="PROTEIN_KINASE_ST"/>
    <property type="match status" value="1"/>
</dbReference>
<dbReference type="GO" id="GO:0004674">
    <property type="term" value="F:protein serine/threonine kinase activity"/>
    <property type="evidence" value="ECO:0007669"/>
    <property type="project" value="UniProtKB-KW"/>
</dbReference>
<evidence type="ECO:0000259" key="12">
    <source>
        <dbReference type="PROSITE" id="PS50011"/>
    </source>
</evidence>
<keyword evidence="5" id="KW-0418">Kinase</keyword>
<dbReference type="PROSITE" id="PS50011">
    <property type="entry name" value="PROTEIN_KINASE_DOM"/>
    <property type="match status" value="1"/>
</dbReference>
<dbReference type="SMART" id="SM00220">
    <property type="entry name" value="S_TKc"/>
    <property type="match status" value="1"/>
</dbReference>
<evidence type="ECO:0000256" key="3">
    <source>
        <dbReference type="ARBA" id="ARBA00022679"/>
    </source>
</evidence>
<dbReference type="InterPro" id="IPR011009">
    <property type="entry name" value="Kinase-like_dom_sf"/>
</dbReference>
<sequence length="418" mass="45900">MRTALRAIENAATPTGSERPKRRSLGEGRPSHKKLKLNSGGNNNNKKKKRVEIDYATFIEQLDAATTLASAGGSSSSEEDSYERGGYHRVAVGDVFKRRYRVVSKLGWGTYSTVWRCWDQVADAPVALKIQRAESSFAAAAINEVVMLERVAEAAPNAPVVKLLDHFFFAGPNGNHVCLVLECLDETLLVACKRRNGLPIHQVKAITRALLDALRILHDDLGVVHGDLKPENLMLRAGSGPVGDRLRLVDFGLAFFADRQRGVDIQTREYRCPEGLLGIHDYSPAADIWSVGCLVFELVTGVFLFSVPSPKKYDGYAKDEAHLAQAVELLGPIPFSLASRRGAKAARWFSAGTATLNNVAPRIPTPGVDAMAHVLEDELGFPKTEAQGISTFLRPFLQFEPSRRITARDALKSDWLKL</sequence>
<dbReference type="GO" id="GO:0005524">
    <property type="term" value="F:ATP binding"/>
    <property type="evidence" value="ECO:0007669"/>
    <property type="project" value="UniProtKB-UniRule"/>
</dbReference>
<evidence type="ECO:0000256" key="8">
    <source>
        <dbReference type="ARBA" id="ARBA00048679"/>
    </source>
</evidence>
<dbReference type="Pfam" id="PF00069">
    <property type="entry name" value="Pkinase"/>
    <property type="match status" value="1"/>
</dbReference>
<dbReference type="GO" id="GO:0000245">
    <property type="term" value="P:spliceosomal complex assembly"/>
    <property type="evidence" value="ECO:0007669"/>
    <property type="project" value="TreeGrafter"/>
</dbReference>
<evidence type="ECO:0000256" key="7">
    <source>
        <dbReference type="ARBA" id="ARBA00047899"/>
    </source>
</evidence>
<evidence type="ECO:0000256" key="4">
    <source>
        <dbReference type="ARBA" id="ARBA00022741"/>
    </source>
</evidence>
<dbReference type="GO" id="GO:0050684">
    <property type="term" value="P:regulation of mRNA processing"/>
    <property type="evidence" value="ECO:0007669"/>
    <property type="project" value="TreeGrafter"/>
</dbReference>
<dbReference type="AlphaFoldDB" id="A0AAD7XID8"/>
<dbReference type="InterPro" id="IPR008271">
    <property type="entry name" value="Ser/Thr_kinase_AS"/>
</dbReference>
<comment type="catalytic activity">
    <reaction evidence="8">
        <text>L-seryl-[protein] + ATP = O-phospho-L-seryl-[protein] + ADP + H(+)</text>
        <dbReference type="Rhea" id="RHEA:17989"/>
        <dbReference type="Rhea" id="RHEA-COMP:9863"/>
        <dbReference type="Rhea" id="RHEA-COMP:11604"/>
        <dbReference type="ChEBI" id="CHEBI:15378"/>
        <dbReference type="ChEBI" id="CHEBI:29999"/>
        <dbReference type="ChEBI" id="CHEBI:30616"/>
        <dbReference type="ChEBI" id="CHEBI:83421"/>
        <dbReference type="ChEBI" id="CHEBI:456216"/>
        <dbReference type="EC" id="2.7.11.1"/>
    </reaction>
</comment>
<dbReference type="Gene3D" id="3.30.200.20">
    <property type="entry name" value="Phosphorylase Kinase, domain 1"/>
    <property type="match status" value="1"/>
</dbReference>
<evidence type="ECO:0000256" key="11">
    <source>
        <dbReference type="SAM" id="MobiDB-lite"/>
    </source>
</evidence>
<dbReference type="SUPFAM" id="SSF56112">
    <property type="entry name" value="Protein kinase-like (PK-like)"/>
    <property type="match status" value="1"/>
</dbReference>
<protein>
    <recommendedName>
        <fullName evidence="1">non-specific serine/threonine protein kinase</fullName>
        <ecNumber evidence="1">2.7.11.1</ecNumber>
    </recommendedName>
</protein>
<evidence type="ECO:0000256" key="5">
    <source>
        <dbReference type="ARBA" id="ARBA00022777"/>
    </source>
</evidence>
<keyword evidence="3" id="KW-0808">Transferase</keyword>
<reference evidence="13" key="1">
    <citation type="submission" date="2023-01" db="EMBL/GenBank/DDBJ databases">
        <title>Metagenome sequencing of chrysophaentin producing Chrysophaeum taylorii.</title>
        <authorList>
            <person name="Davison J."/>
            <person name="Bewley C."/>
        </authorList>
    </citation>
    <scope>NUCLEOTIDE SEQUENCE</scope>
    <source>
        <strain evidence="13">NIES-1699</strain>
    </source>
</reference>
<keyword evidence="6 9" id="KW-0067">ATP-binding</keyword>
<evidence type="ECO:0000256" key="6">
    <source>
        <dbReference type="ARBA" id="ARBA00022840"/>
    </source>
</evidence>
<dbReference type="InterPro" id="IPR000719">
    <property type="entry name" value="Prot_kinase_dom"/>
</dbReference>
<evidence type="ECO:0000256" key="10">
    <source>
        <dbReference type="RuleBase" id="RU000304"/>
    </source>
</evidence>
<dbReference type="EC" id="2.7.11.1" evidence="1"/>
<feature type="domain" description="Protein kinase" evidence="12">
    <location>
        <begin position="100"/>
        <end position="416"/>
    </location>
</feature>
<name>A0AAD7XID8_9STRA</name>
<evidence type="ECO:0000256" key="9">
    <source>
        <dbReference type="PROSITE-ProRule" id="PRU10141"/>
    </source>
</evidence>
<feature type="region of interest" description="Disordered" evidence="11">
    <location>
        <begin position="1"/>
        <end position="46"/>
    </location>
</feature>
<evidence type="ECO:0000313" key="13">
    <source>
        <dbReference type="EMBL" id="KAJ8599279.1"/>
    </source>
</evidence>
<evidence type="ECO:0000256" key="1">
    <source>
        <dbReference type="ARBA" id="ARBA00012513"/>
    </source>
</evidence>